<evidence type="ECO:0000313" key="1">
    <source>
        <dbReference type="EMBL" id="GIY36870.1"/>
    </source>
</evidence>
<organism evidence="1 2">
    <name type="scientific">Caerostris darwini</name>
    <dbReference type="NCBI Taxonomy" id="1538125"/>
    <lineage>
        <taxon>Eukaryota</taxon>
        <taxon>Metazoa</taxon>
        <taxon>Ecdysozoa</taxon>
        <taxon>Arthropoda</taxon>
        <taxon>Chelicerata</taxon>
        <taxon>Arachnida</taxon>
        <taxon>Araneae</taxon>
        <taxon>Araneomorphae</taxon>
        <taxon>Entelegynae</taxon>
        <taxon>Araneoidea</taxon>
        <taxon>Araneidae</taxon>
        <taxon>Caerostris</taxon>
    </lineage>
</organism>
<protein>
    <recommendedName>
        <fullName evidence="3">Galectin</fullName>
    </recommendedName>
</protein>
<evidence type="ECO:0008006" key="3">
    <source>
        <dbReference type="Google" id="ProtNLM"/>
    </source>
</evidence>
<accession>A0AAV4SS05</accession>
<reference evidence="1 2" key="1">
    <citation type="submission" date="2021-06" db="EMBL/GenBank/DDBJ databases">
        <title>Caerostris darwini draft genome.</title>
        <authorList>
            <person name="Kono N."/>
            <person name="Arakawa K."/>
        </authorList>
    </citation>
    <scope>NUCLEOTIDE SEQUENCE [LARGE SCALE GENOMIC DNA]</scope>
</reference>
<comment type="caution">
    <text evidence="1">The sequence shown here is derived from an EMBL/GenBank/DDBJ whole genome shotgun (WGS) entry which is preliminary data.</text>
</comment>
<proteinExistence type="predicted"/>
<keyword evidence="2" id="KW-1185">Reference proteome</keyword>
<name>A0AAV4SS05_9ARAC</name>
<dbReference type="EMBL" id="BPLQ01008377">
    <property type="protein sequence ID" value="GIY36870.1"/>
    <property type="molecule type" value="Genomic_DNA"/>
</dbReference>
<gene>
    <name evidence="1" type="ORF">CDAR_376881</name>
</gene>
<dbReference type="AlphaFoldDB" id="A0AAV4SS05"/>
<evidence type="ECO:0000313" key="2">
    <source>
        <dbReference type="Proteomes" id="UP001054837"/>
    </source>
</evidence>
<dbReference type="Proteomes" id="UP001054837">
    <property type="component" value="Unassembled WGS sequence"/>
</dbReference>
<sequence length="139" mass="15270">MESLSYKPYRMITPLIVDNAMHQIPANLINISFIIAYNQNGVLMSECCVKLEGKWNAGSVKNFLCQPSEVAGWSRLRVQGVVHDRSSPDDGEVGDFPETVIALEGNVPPIESRLPISMQGNLSGLRVVKGKVPVAHLRI</sequence>